<feature type="region of interest" description="Disordered" evidence="1">
    <location>
        <begin position="1"/>
        <end position="50"/>
    </location>
</feature>
<organism evidence="2 3">
    <name type="scientific">Hibiscus sabdariffa</name>
    <name type="common">roselle</name>
    <dbReference type="NCBI Taxonomy" id="183260"/>
    <lineage>
        <taxon>Eukaryota</taxon>
        <taxon>Viridiplantae</taxon>
        <taxon>Streptophyta</taxon>
        <taxon>Embryophyta</taxon>
        <taxon>Tracheophyta</taxon>
        <taxon>Spermatophyta</taxon>
        <taxon>Magnoliopsida</taxon>
        <taxon>eudicotyledons</taxon>
        <taxon>Gunneridae</taxon>
        <taxon>Pentapetalae</taxon>
        <taxon>rosids</taxon>
        <taxon>malvids</taxon>
        <taxon>Malvales</taxon>
        <taxon>Malvaceae</taxon>
        <taxon>Malvoideae</taxon>
        <taxon>Hibiscus</taxon>
    </lineage>
</organism>
<dbReference type="EMBL" id="JBBPBN010000022">
    <property type="protein sequence ID" value="KAK9011940.1"/>
    <property type="molecule type" value="Genomic_DNA"/>
</dbReference>
<evidence type="ECO:0000313" key="3">
    <source>
        <dbReference type="Proteomes" id="UP001396334"/>
    </source>
</evidence>
<proteinExistence type="predicted"/>
<evidence type="ECO:0000313" key="2">
    <source>
        <dbReference type="EMBL" id="KAK9011940.1"/>
    </source>
</evidence>
<sequence>MGSNHRLDEEGEGSTSSQELFDFPGNNGTDDHNENPQQSKPKSSKNLRVSFASSSEMQVCIPKWIPSSAFGAEPATPMAWSATSNESLFSI</sequence>
<reference evidence="2 3" key="1">
    <citation type="journal article" date="2024" name="G3 (Bethesda)">
        <title>Genome assembly of Hibiscus sabdariffa L. provides insights into metabolisms of medicinal natural products.</title>
        <authorList>
            <person name="Kim T."/>
        </authorList>
    </citation>
    <scope>NUCLEOTIDE SEQUENCE [LARGE SCALE GENOMIC DNA]</scope>
    <source>
        <strain evidence="2">TK-2024</strain>
        <tissue evidence="2">Old leaves</tissue>
    </source>
</reference>
<name>A0ABR2RG60_9ROSI</name>
<dbReference type="Proteomes" id="UP001396334">
    <property type="component" value="Unassembled WGS sequence"/>
</dbReference>
<keyword evidence="3" id="KW-1185">Reference proteome</keyword>
<comment type="caution">
    <text evidence="2">The sequence shown here is derived from an EMBL/GenBank/DDBJ whole genome shotgun (WGS) entry which is preliminary data.</text>
</comment>
<protein>
    <submittedName>
        <fullName evidence="2">Uncharacterized protein</fullName>
    </submittedName>
</protein>
<evidence type="ECO:0000256" key="1">
    <source>
        <dbReference type="SAM" id="MobiDB-lite"/>
    </source>
</evidence>
<feature type="compositionally biased region" description="Polar residues" evidence="1">
    <location>
        <begin position="35"/>
        <end position="50"/>
    </location>
</feature>
<gene>
    <name evidence="2" type="ORF">V6N11_040011</name>
</gene>
<accession>A0ABR2RG60</accession>